<dbReference type="GO" id="GO:0022625">
    <property type="term" value="C:cytosolic large ribosomal subunit"/>
    <property type="evidence" value="ECO:0007669"/>
    <property type="project" value="UniProtKB-ARBA"/>
</dbReference>
<evidence type="ECO:0000256" key="6">
    <source>
        <dbReference type="ARBA" id="ARBA00023274"/>
    </source>
</evidence>
<evidence type="ECO:0000256" key="5">
    <source>
        <dbReference type="ARBA" id="ARBA00022980"/>
    </source>
</evidence>
<keyword evidence="5" id="KW-0689">Ribosomal protein</keyword>
<dbReference type="InterPro" id="IPR011331">
    <property type="entry name" value="Ribosomal_eL37/eL43"/>
</dbReference>
<keyword evidence="2" id="KW-0479">Metal-binding</keyword>
<dbReference type="Pfam" id="PF01780">
    <property type="entry name" value="Ribosomal_L37ae"/>
    <property type="match status" value="1"/>
</dbReference>
<evidence type="ECO:0000256" key="3">
    <source>
        <dbReference type="ARBA" id="ARBA00022771"/>
    </source>
</evidence>
<sequence length="74" mass="8461">MKVRTVNKYGTHYSASLRKMLKKIEISQHAAYTCSFCGKSMMKRQAEGIWHCDCFMKMAAGGSAIKRLKKLKDQ</sequence>
<name>A0A4W2FLB5_BOBOX</name>
<dbReference type="GO" id="GO:0070180">
    <property type="term" value="F:large ribosomal subunit rRNA binding"/>
    <property type="evidence" value="ECO:0007669"/>
    <property type="project" value="TreeGrafter"/>
</dbReference>
<dbReference type="GO" id="GO:0003735">
    <property type="term" value="F:structural constituent of ribosome"/>
    <property type="evidence" value="ECO:0007669"/>
    <property type="project" value="InterPro"/>
</dbReference>
<evidence type="ECO:0008006" key="9">
    <source>
        <dbReference type="Google" id="ProtNLM"/>
    </source>
</evidence>
<dbReference type="GO" id="GO:0008270">
    <property type="term" value="F:zinc ion binding"/>
    <property type="evidence" value="ECO:0007669"/>
    <property type="project" value="UniProtKB-KW"/>
</dbReference>
<evidence type="ECO:0000313" key="8">
    <source>
        <dbReference type="Proteomes" id="UP000429181"/>
    </source>
</evidence>
<dbReference type="InterPro" id="IPR002674">
    <property type="entry name" value="Ribosomal_eL43"/>
</dbReference>
<dbReference type="Gene3D" id="2.20.25.30">
    <property type="match status" value="1"/>
</dbReference>
<keyword evidence="3" id="KW-0863">Zinc-finger</keyword>
<dbReference type="Proteomes" id="UP000429181">
    <property type="component" value="Chromosome 3"/>
</dbReference>
<evidence type="ECO:0000313" key="7">
    <source>
        <dbReference type="Ensembl" id="ENSBIXP00005006398.1"/>
    </source>
</evidence>
<accession>A0A4W2FLB5</accession>
<evidence type="ECO:0000256" key="4">
    <source>
        <dbReference type="ARBA" id="ARBA00022833"/>
    </source>
</evidence>
<reference evidence="7" key="2">
    <citation type="submission" date="2025-08" db="UniProtKB">
        <authorList>
            <consortium name="Ensembl"/>
        </authorList>
    </citation>
    <scope>IDENTIFICATION</scope>
</reference>
<keyword evidence="6" id="KW-0687">Ribonucleoprotein</keyword>
<organism evidence="7 8">
    <name type="scientific">Bos indicus x Bos taurus</name>
    <name type="common">Hybrid cattle</name>
    <dbReference type="NCBI Taxonomy" id="30522"/>
    <lineage>
        <taxon>Eukaryota</taxon>
        <taxon>Metazoa</taxon>
        <taxon>Chordata</taxon>
        <taxon>Craniata</taxon>
        <taxon>Vertebrata</taxon>
        <taxon>Euteleostomi</taxon>
        <taxon>Mammalia</taxon>
        <taxon>Eutheria</taxon>
        <taxon>Laurasiatheria</taxon>
        <taxon>Artiodactyla</taxon>
        <taxon>Ruminantia</taxon>
        <taxon>Pecora</taxon>
        <taxon>Bovidae</taxon>
        <taxon>Bovinae</taxon>
        <taxon>Bos</taxon>
    </lineage>
</organism>
<protein>
    <recommendedName>
        <fullName evidence="9">Ribosomal protein L37a</fullName>
    </recommendedName>
</protein>
<dbReference type="SUPFAM" id="SSF57829">
    <property type="entry name" value="Zn-binding ribosomal proteins"/>
    <property type="match status" value="1"/>
</dbReference>
<dbReference type="InterPro" id="IPR011332">
    <property type="entry name" value="Ribosomal_zn-bd"/>
</dbReference>
<proteinExistence type="inferred from homology"/>
<comment type="similarity">
    <text evidence="1">Belongs to the eukaryotic ribosomal protein eL43 family.</text>
</comment>
<evidence type="ECO:0000256" key="1">
    <source>
        <dbReference type="ARBA" id="ARBA00008672"/>
    </source>
</evidence>
<dbReference type="PANTHER" id="PTHR48188:SF3">
    <property type="entry name" value="60S RIBOSOMAL PROTEIN L37A-RELATED"/>
    <property type="match status" value="1"/>
</dbReference>
<dbReference type="GO" id="GO:0006412">
    <property type="term" value="P:translation"/>
    <property type="evidence" value="ECO:0007669"/>
    <property type="project" value="InterPro"/>
</dbReference>
<keyword evidence="4" id="KW-0862">Zinc</keyword>
<dbReference type="AlphaFoldDB" id="A0A4W2FLB5"/>
<reference evidence="7 8" key="1">
    <citation type="submission" date="2018-11" db="EMBL/GenBank/DDBJ databases">
        <title>Haplotype-resolved cattle genomes.</title>
        <authorList>
            <person name="Low W.Y."/>
            <person name="Tearle R."/>
            <person name="Bickhart D.M."/>
            <person name="Rosen B.D."/>
            <person name="Koren S."/>
            <person name="Rhie A."/>
            <person name="Hiendleder S."/>
            <person name="Phillippy A.M."/>
            <person name="Smith T.P.L."/>
            <person name="Williams J.L."/>
        </authorList>
    </citation>
    <scope>NUCLEOTIDE SEQUENCE [LARGE SCALE GENOMIC DNA]</scope>
</reference>
<dbReference type="Ensembl" id="ENSBIXT00005004472.1">
    <property type="protein sequence ID" value="ENSBIXP00005006398.1"/>
    <property type="gene ID" value="ENSBIXG00005000432.1"/>
</dbReference>
<dbReference type="GeneTree" id="ENSGT00390000016988"/>
<dbReference type="PANTHER" id="PTHR48188">
    <property type="entry name" value="60S RIBOSOMAL PROTEIN L43"/>
    <property type="match status" value="1"/>
</dbReference>
<evidence type="ECO:0000256" key="2">
    <source>
        <dbReference type="ARBA" id="ARBA00022723"/>
    </source>
</evidence>